<dbReference type="Proteomes" id="UP001472978">
    <property type="component" value="Unassembled WGS sequence"/>
</dbReference>
<organism evidence="2 3">
    <name type="scientific">Halomonas pelophila</name>
    <dbReference type="NCBI Taxonomy" id="3151122"/>
    <lineage>
        <taxon>Bacteria</taxon>
        <taxon>Pseudomonadati</taxon>
        <taxon>Pseudomonadota</taxon>
        <taxon>Gammaproteobacteria</taxon>
        <taxon>Oceanospirillales</taxon>
        <taxon>Halomonadaceae</taxon>
        <taxon>Halomonas</taxon>
    </lineage>
</organism>
<sequence>MRFLMTVLVALLPLAASAAEMPRFDVEAHCEQVASISGDSSNMLYNSCIDMEQTAYNGLKGQWSSLPINIQNHCRDVASVTGPGSYSLLESCVDMEVSAGNNRSEFSFD</sequence>
<protein>
    <submittedName>
        <fullName evidence="2">Uncharacterized protein</fullName>
    </submittedName>
</protein>
<comment type="caution">
    <text evidence="2">The sequence shown here is derived from an EMBL/GenBank/DDBJ whole genome shotgun (WGS) entry which is preliminary data.</text>
</comment>
<keyword evidence="3" id="KW-1185">Reference proteome</keyword>
<keyword evidence="1" id="KW-0732">Signal</keyword>
<evidence type="ECO:0000313" key="2">
    <source>
        <dbReference type="EMBL" id="MEQ6887919.1"/>
    </source>
</evidence>
<dbReference type="EMBL" id="JBEGCI010000003">
    <property type="protein sequence ID" value="MEQ6887919.1"/>
    <property type="molecule type" value="Genomic_DNA"/>
</dbReference>
<feature type="chain" id="PRO_5046160691" evidence="1">
    <location>
        <begin position="19"/>
        <end position="109"/>
    </location>
</feature>
<accession>A0ABV1N2I1</accession>
<feature type="signal peptide" evidence="1">
    <location>
        <begin position="1"/>
        <end position="18"/>
    </location>
</feature>
<reference evidence="2 3" key="1">
    <citation type="submission" date="2024-05" db="EMBL/GenBank/DDBJ databases">
        <title>Halomonas sp. CS7 16S ribosomal RNA gene Genome sequencing and assembly.</title>
        <authorList>
            <person name="Yook S."/>
        </authorList>
    </citation>
    <scope>NUCLEOTIDE SEQUENCE [LARGE SCALE GENOMIC DNA]</scope>
    <source>
        <strain evidence="2 3">CS7</strain>
    </source>
</reference>
<evidence type="ECO:0000313" key="3">
    <source>
        <dbReference type="Proteomes" id="UP001472978"/>
    </source>
</evidence>
<proteinExistence type="predicted"/>
<evidence type="ECO:0000256" key="1">
    <source>
        <dbReference type="SAM" id="SignalP"/>
    </source>
</evidence>
<dbReference type="RefSeq" id="WP_349757467.1">
    <property type="nucleotide sequence ID" value="NZ_JBEGCI010000003.1"/>
</dbReference>
<name>A0ABV1N2I1_9GAMM</name>
<gene>
    <name evidence="2" type="ORF">ABE957_04425</name>
</gene>